<feature type="non-terminal residue" evidence="2">
    <location>
        <position position="1"/>
    </location>
</feature>
<gene>
    <name evidence="2" type="ORF">AVDCRST_MAG19-3500</name>
</gene>
<name>A0A6J4VI41_9BACT</name>
<dbReference type="AlphaFoldDB" id="A0A6J4VI41"/>
<feature type="region of interest" description="Disordered" evidence="1">
    <location>
        <begin position="1"/>
        <end position="49"/>
    </location>
</feature>
<accession>A0A6J4VI41</accession>
<protein>
    <submittedName>
        <fullName evidence="2">Uncharacterized protein</fullName>
    </submittedName>
</protein>
<feature type="compositionally biased region" description="Basic and acidic residues" evidence="1">
    <location>
        <begin position="12"/>
        <end position="27"/>
    </location>
</feature>
<evidence type="ECO:0000313" key="2">
    <source>
        <dbReference type="EMBL" id="CAA9576966.1"/>
    </source>
</evidence>
<sequence>VRDVLRGLEPTESSREPPAGRRADRGRGAHLRKQVQGSVAHGTGGVGLSSRRRLTAIGCRRRRRTGRAEM</sequence>
<proteinExistence type="predicted"/>
<evidence type="ECO:0000256" key="1">
    <source>
        <dbReference type="SAM" id="MobiDB-lite"/>
    </source>
</evidence>
<dbReference type="EMBL" id="CADCWL010000197">
    <property type="protein sequence ID" value="CAA9576966.1"/>
    <property type="molecule type" value="Genomic_DNA"/>
</dbReference>
<organism evidence="2">
    <name type="scientific">uncultured Thermomicrobiales bacterium</name>
    <dbReference type="NCBI Taxonomy" id="1645740"/>
    <lineage>
        <taxon>Bacteria</taxon>
        <taxon>Pseudomonadati</taxon>
        <taxon>Thermomicrobiota</taxon>
        <taxon>Thermomicrobia</taxon>
        <taxon>Thermomicrobiales</taxon>
        <taxon>environmental samples</taxon>
    </lineage>
</organism>
<reference evidence="2" key="1">
    <citation type="submission" date="2020-02" db="EMBL/GenBank/DDBJ databases">
        <authorList>
            <person name="Meier V. D."/>
        </authorList>
    </citation>
    <scope>NUCLEOTIDE SEQUENCE</scope>
    <source>
        <strain evidence="2">AVDCRST_MAG19</strain>
    </source>
</reference>
<feature type="non-terminal residue" evidence="2">
    <location>
        <position position="70"/>
    </location>
</feature>